<name>A0ACA9R8N5_9GLOM</name>
<protein>
    <submittedName>
        <fullName evidence="1">25241_t:CDS:1</fullName>
    </submittedName>
</protein>
<evidence type="ECO:0000313" key="1">
    <source>
        <dbReference type="EMBL" id="CAG8781683.1"/>
    </source>
</evidence>
<keyword evidence="2" id="KW-1185">Reference proteome</keyword>
<comment type="caution">
    <text evidence="1">The sequence shown here is derived from an EMBL/GenBank/DDBJ whole genome shotgun (WGS) entry which is preliminary data.</text>
</comment>
<dbReference type="EMBL" id="CAJVQC010045660">
    <property type="protein sequence ID" value="CAG8781683.1"/>
    <property type="molecule type" value="Genomic_DNA"/>
</dbReference>
<sequence>IANNKEVPQLNDDLATISLDNDLVATSLDDDLVAVSLDNELVVASYENNKKDDEYANSQEKLYKERVEFYMNIIKLKPLQIQKAIQKEFPDREIYLFKIYKMVMKFYNERQKDITNDAVL</sequence>
<gene>
    <name evidence="1" type="ORF">RPERSI_LOCUS17683</name>
</gene>
<accession>A0ACA9R8N5</accession>
<dbReference type="Proteomes" id="UP000789920">
    <property type="component" value="Unassembled WGS sequence"/>
</dbReference>
<reference evidence="1" key="1">
    <citation type="submission" date="2021-06" db="EMBL/GenBank/DDBJ databases">
        <authorList>
            <person name="Kallberg Y."/>
            <person name="Tangrot J."/>
            <person name="Rosling A."/>
        </authorList>
    </citation>
    <scope>NUCLEOTIDE SEQUENCE</scope>
    <source>
        <strain evidence="1">MA461A</strain>
    </source>
</reference>
<feature type="non-terminal residue" evidence="1">
    <location>
        <position position="120"/>
    </location>
</feature>
<evidence type="ECO:0000313" key="2">
    <source>
        <dbReference type="Proteomes" id="UP000789920"/>
    </source>
</evidence>
<feature type="non-terminal residue" evidence="1">
    <location>
        <position position="1"/>
    </location>
</feature>
<proteinExistence type="predicted"/>
<organism evidence="1 2">
    <name type="scientific">Racocetra persica</name>
    <dbReference type="NCBI Taxonomy" id="160502"/>
    <lineage>
        <taxon>Eukaryota</taxon>
        <taxon>Fungi</taxon>
        <taxon>Fungi incertae sedis</taxon>
        <taxon>Mucoromycota</taxon>
        <taxon>Glomeromycotina</taxon>
        <taxon>Glomeromycetes</taxon>
        <taxon>Diversisporales</taxon>
        <taxon>Gigasporaceae</taxon>
        <taxon>Racocetra</taxon>
    </lineage>
</organism>